<sequence length="867" mass="98419">MQTIFSHSNLDFDGLASLIAAKKLYPEADIILPTKVAPEVNHFLAIYKDTFTFKQISEVPWGKISELILVDTNSINRLDDIADKLPPDVTYHVYDHHPQTEETVSYTEGKIDHVGATITLLTELIQQQELSVSPLEATLFGLGVYSDTGAFTYDNTTSRDLAAAAFHLEQGANLRVIEQFRDAPLTEDQLSLFHQLVDHNDLISIDGTDIIIASHSQKSYTGHLSVITRKLLQVTGADAVYSVVTMGNKTFITARADNDRINVLPVIRHFNGGGHEKAASASINGKNLTAIITEIREHLPATVEDAMTAKHIMSSPVRVVAPETTIETVSKMLYRYGHTGFPVVEDKKVIGIISRRDVDKALHHDLGHAPVKGYMSHSPITIDLHEKISTIREFMIEEHVGRLPVIHKDQLIGIVSRTDIIQAMHGINKNSGHSIQHTSVPLKRQLTQTMKKQLPSTIYSVLKLLGKEAGRLSMRAYLIGGTVRDLLLNRRNEDMDIVVEGDGIDFALHMQEHYGGHVRTHETFRTATWKHPNGYKVDLTSARTEYYDFPAALPNVELSTIKEDLFRRDFTINAMAICLHEEAFGELLDHFNGLKDLQKQQLRVLYNLSFVEDPTRLLRAIRFESRFNFRLSKNTERLAHESVTHIHSVSKPRLASELIRLFNEEDPFVCVMRMDTFSLLNYLFQSPLDTNLSAKHIKTLAGWQVVLRDKSVAVHSSIWICYMALLTTMNKESFDELYDFCLTKEDIKTLDTLQSLTKQKIDLEYLLNLSLMDLHMTFAHINKEPLIAWFSIFTEKNTTKLFNYILKRETLRRTIDGEDLKRAGYNPSPLFKDMLLYSESLELTSPHISREELLKAIHTKYSVNENL</sequence>
<protein>
    <submittedName>
        <fullName evidence="14">CBS domain-containing protein</fullName>
    </submittedName>
</protein>
<dbReference type="Pfam" id="PF01743">
    <property type="entry name" value="PolyA_pol"/>
    <property type="match status" value="1"/>
</dbReference>
<dbReference type="SUPFAM" id="SSF54631">
    <property type="entry name" value="CBS-domain pair"/>
    <property type="match status" value="1"/>
</dbReference>
<keyword evidence="7" id="KW-0479">Metal-binding</keyword>
<keyword evidence="11" id="KW-0129">CBS domain</keyword>
<evidence type="ECO:0000256" key="12">
    <source>
        <dbReference type="RuleBase" id="RU003953"/>
    </source>
</evidence>
<dbReference type="GO" id="GO:0008033">
    <property type="term" value="P:tRNA processing"/>
    <property type="evidence" value="ECO:0007669"/>
    <property type="project" value="UniProtKB-KW"/>
</dbReference>
<dbReference type="GO" id="GO:0046872">
    <property type="term" value="F:metal ion binding"/>
    <property type="evidence" value="ECO:0007669"/>
    <property type="project" value="UniProtKB-KW"/>
</dbReference>
<dbReference type="PANTHER" id="PTHR47788">
    <property type="entry name" value="POLYA POLYMERASE"/>
    <property type="match status" value="1"/>
</dbReference>
<dbReference type="Proteomes" id="UP001057753">
    <property type="component" value="Unassembled WGS sequence"/>
</dbReference>
<dbReference type="Gene3D" id="1.10.3090.10">
    <property type="entry name" value="cca-adding enzyme, domain 2"/>
    <property type="match status" value="1"/>
</dbReference>
<reference evidence="14" key="1">
    <citation type="submission" date="2020-06" db="EMBL/GenBank/DDBJ databases">
        <title>Insight into the genomes of haloalkaliphilic bacilli from Kenyan soda lakes.</title>
        <authorList>
            <person name="Mwirichia R."/>
            <person name="Villamizar G.C."/>
            <person name="Poehlein A."/>
            <person name="Mugweru J."/>
            <person name="Kipnyargis A."/>
            <person name="Kiplimo D."/>
            <person name="Orwa P."/>
            <person name="Daniel R."/>
        </authorList>
    </citation>
    <scope>NUCLEOTIDE SEQUENCE</scope>
    <source>
        <strain evidence="14">B1096_S55</strain>
    </source>
</reference>
<dbReference type="AlphaFoldDB" id="A0A9Q4B1Y1"/>
<proteinExistence type="inferred from homology"/>
<dbReference type="InterPro" id="IPR032828">
    <property type="entry name" value="PolyA_RNA-bd"/>
</dbReference>
<dbReference type="SUPFAM" id="SSF81301">
    <property type="entry name" value="Nucleotidyltransferase"/>
    <property type="match status" value="1"/>
</dbReference>
<keyword evidence="10 12" id="KW-0694">RNA-binding</keyword>
<dbReference type="InterPro" id="IPR003156">
    <property type="entry name" value="DHHA1_dom"/>
</dbReference>
<evidence type="ECO:0000256" key="9">
    <source>
        <dbReference type="ARBA" id="ARBA00022842"/>
    </source>
</evidence>
<dbReference type="InterPro" id="IPR052390">
    <property type="entry name" value="tRNA_nt/polyA_polymerase"/>
</dbReference>
<dbReference type="PANTHER" id="PTHR47788:SF1">
    <property type="entry name" value="A-ADDING TRNA NUCLEOTIDYLTRANSFERASE"/>
    <property type="match status" value="1"/>
</dbReference>
<evidence type="ECO:0000256" key="1">
    <source>
        <dbReference type="ARBA" id="ARBA00001946"/>
    </source>
</evidence>
<comment type="similarity">
    <text evidence="2 12">Belongs to the tRNA nucleotidyltransferase/poly(A) polymerase family.</text>
</comment>
<evidence type="ECO:0000256" key="10">
    <source>
        <dbReference type="ARBA" id="ARBA00022884"/>
    </source>
</evidence>
<dbReference type="InterPro" id="IPR000644">
    <property type="entry name" value="CBS_dom"/>
</dbReference>
<organism evidence="14 15">
    <name type="scientific">Salipaludibacillus agaradhaerens</name>
    <name type="common">Bacillus agaradhaerens</name>
    <dbReference type="NCBI Taxonomy" id="76935"/>
    <lineage>
        <taxon>Bacteria</taxon>
        <taxon>Bacillati</taxon>
        <taxon>Bacillota</taxon>
        <taxon>Bacilli</taxon>
        <taxon>Bacillales</taxon>
        <taxon>Bacillaceae</taxon>
    </lineage>
</organism>
<dbReference type="Gene3D" id="3.10.310.30">
    <property type="match status" value="1"/>
</dbReference>
<dbReference type="Pfam" id="PF02272">
    <property type="entry name" value="DHHA1"/>
    <property type="match status" value="1"/>
</dbReference>
<dbReference type="Pfam" id="PF12627">
    <property type="entry name" value="PolyA_pol_RNAbd"/>
    <property type="match status" value="1"/>
</dbReference>
<gene>
    <name evidence="14" type="ORF">HXA33_09710</name>
</gene>
<feature type="domain" description="CBS" evidence="13">
    <location>
        <begin position="313"/>
        <end position="371"/>
    </location>
</feature>
<dbReference type="Gene3D" id="3.90.1640.10">
    <property type="entry name" value="inorganic pyrophosphatase (n-terminal core)"/>
    <property type="match status" value="1"/>
</dbReference>
<dbReference type="InterPro" id="IPR046342">
    <property type="entry name" value="CBS_dom_sf"/>
</dbReference>
<evidence type="ECO:0000256" key="8">
    <source>
        <dbReference type="ARBA" id="ARBA00022741"/>
    </source>
</evidence>
<keyword evidence="5" id="KW-0819">tRNA processing</keyword>
<dbReference type="InterPro" id="IPR043519">
    <property type="entry name" value="NT_sf"/>
</dbReference>
<dbReference type="Pfam" id="PF00571">
    <property type="entry name" value="CBS"/>
    <property type="match status" value="2"/>
</dbReference>
<evidence type="ECO:0000256" key="6">
    <source>
        <dbReference type="ARBA" id="ARBA00022695"/>
    </source>
</evidence>
<evidence type="ECO:0000256" key="11">
    <source>
        <dbReference type="PROSITE-ProRule" id="PRU00703"/>
    </source>
</evidence>
<dbReference type="RefSeq" id="WP_257821323.1">
    <property type="nucleotide sequence ID" value="NZ_JABXYM010000001.1"/>
</dbReference>
<dbReference type="GO" id="GO:0016779">
    <property type="term" value="F:nucleotidyltransferase activity"/>
    <property type="evidence" value="ECO:0007669"/>
    <property type="project" value="UniProtKB-KW"/>
</dbReference>
<keyword evidence="3" id="KW-0820">tRNA-binding</keyword>
<dbReference type="PROSITE" id="PS51371">
    <property type="entry name" value="CBS"/>
    <property type="match status" value="2"/>
</dbReference>
<dbReference type="GO" id="GO:0000166">
    <property type="term" value="F:nucleotide binding"/>
    <property type="evidence" value="ECO:0007669"/>
    <property type="project" value="UniProtKB-KW"/>
</dbReference>
<dbReference type="CDD" id="cd04595">
    <property type="entry name" value="CBS_pair_DHH_polyA_Pol_assoc"/>
    <property type="match status" value="1"/>
</dbReference>
<dbReference type="InterPro" id="IPR001667">
    <property type="entry name" value="DDH_dom"/>
</dbReference>
<keyword evidence="15" id="KW-1185">Reference proteome</keyword>
<dbReference type="EMBL" id="JABXYM010000001">
    <property type="protein sequence ID" value="MCR6096831.1"/>
    <property type="molecule type" value="Genomic_DNA"/>
</dbReference>
<dbReference type="GO" id="GO:0000049">
    <property type="term" value="F:tRNA binding"/>
    <property type="evidence" value="ECO:0007669"/>
    <property type="project" value="UniProtKB-KW"/>
</dbReference>
<keyword evidence="9" id="KW-0460">Magnesium</keyword>
<evidence type="ECO:0000259" key="13">
    <source>
        <dbReference type="PROSITE" id="PS51371"/>
    </source>
</evidence>
<keyword evidence="8" id="KW-0547">Nucleotide-binding</keyword>
<dbReference type="SUPFAM" id="SSF81891">
    <property type="entry name" value="Poly A polymerase C-terminal region-like"/>
    <property type="match status" value="1"/>
</dbReference>
<evidence type="ECO:0000313" key="15">
    <source>
        <dbReference type="Proteomes" id="UP001057753"/>
    </source>
</evidence>
<comment type="caution">
    <text evidence="14">The sequence shown here is derived from an EMBL/GenBank/DDBJ whole genome shotgun (WGS) entry which is preliminary data.</text>
</comment>
<evidence type="ECO:0000256" key="3">
    <source>
        <dbReference type="ARBA" id="ARBA00022555"/>
    </source>
</evidence>
<comment type="cofactor">
    <cofactor evidence="1">
        <name>Mg(2+)</name>
        <dbReference type="ChEBI" id="CHEBI:18420"/>
    </cofactor>
</comment>
<keyword evidence="4 12" id="KW-0808">Transferase</keyword>
<evidence type="ECO:0000313" key="14">
    <source>
        <dbReference type="EMBL" id="MCR6096831.1"/>
    </source>
</evidence>
<evidence type="ECO:0000256" key="2">
    <source>
        <dbReference type="ARBA" id="ARBA00007265"/>
    </source>
</evidence>
<dbReference type="Gene3D" id="3.30.460.10">
    <property type="entry name" value="Beta Polymerase, domain 2"/>
    <property type="match status" value="1"/>
</dbReference>
<dbReference type="SUPFAM" id="SSF64182">
    <property type="entry name" value="DHH phosphoesterases"/>
    <property type="match status" value="1"/>
</dbReference>
<dbReference type="InterPro" id="IPR038763">
    <property type="entry name" value="DHH_sf"/>
</dbReference>
<name>A0A9Q4B1Y1_SALAG</name>
<dbReference type="InterPro" id="IPR002646">
    <property type="entry name" value="PolA_pol_head_dom"/>
</dbReference>
<dbReference type="Gene3D" id="3.10.580.10">
    <property type="entry name" value="CBS-domain"/>
    <property type="match status" value="1"/>
</dbReference>
<dbReference type="Pfam" id="PF01368">
    <property type="entry name" value="DHH"/>
    <property type="match status" value="1"/>
</dbReference>
<keyword evidence="6" id="KW-0548">Nucleotidyltransferase</keyword>
<evidence type="ECO:0000256" key="4">
    <source>
        <dbReference type="ARBA" id="ARBA00022679"/>
    </source>
</evidence>
<evidence type="ECO:0000256" key="5">
    <source>
        <dbReference type="ARBA" id="ARBA00022694"/>
    </source>
</evidence>
<dbReference type="SMART" id="SM00116">
    <property type="entry name" value="CBS"/>
    <property type="match status" value="2"/>
</dbReference>
<feature type="domain" description="CBS" evidence="13">
    <location>
        <begin position="375"/>
        <end position="435"/>
    </location>
</feature>
<evidence type="ECO:0000256" key="7">
    <source>
        <dbReference type="ARBA" id="ARBA00022723"/>
    </source>
</evidence>
<accession>A0A9Q4B1Y1</accession>
<dbReference type="CDD" id="cd05398">
    <property type="entry name" value="NT_ClassII-CCAase"/>
    <property type="match status" value="1"/>
</dbReference>